<name>A0A0P7HTJ4_9EURY</name>
<dbReference type="Proteomes" id="UP000050535">
    <property type="component" value="Unassembled WGS sequence"/>
</dbReference>
<accession>A0A0P7HTJ4</accession>
<protein>
    <submittedName>
        <fullName evidence="1">Uncharacterized protein</fullName>
    </submittedName>
</protein>
<gene>
    <name evidence="1" type="ORF">SY89_00685</name>
</gene>
<dbReference type="AlphaFoldDB" id="A0A0P7HTJ4"/>
<organism evidence="1 2">
    <name type="scientific">Halolamina pelagica</name>
    <dbReference type="NCBI Taxonomy" id="699431"/>
    <lineage>
        <taxon>Archaea</taxon>
        <taxon>Methanobacteriati</taxon>
        <taxon>Methanobacteriota</taxon>
        <taxon>Stenosarchaea group</taxon>
        <taxon>Halobacteria</taxon>
        <taxon>Halobacteriales</taxon>
        <taxon>Haloferacaceae</taxon>
    </lineage>
</organism>
<reference evidence="2" key="1">
    <citation type="submission" date="2013-11" db="EMBL/GenBank/DDBJ databases">
        <authorList>
            <person name="Hoang H.T."/>
            <person name="Killian M.L."/>
            <person name="Madson D.M."/>
            <person name="Arruda P.H.E."/>
            <person name="Sun D."/>
            <person name="Schwartz K.J."/>
            <person name="Yoon K."/>
        </authorList>
    </citation>
    <scope>NUCLEOTIDE SEQUENCE [LARGE SCALE GENOMIC DNA]</scope>
    <source>
        <strain evidence="2">CDK2</strain>
    </source>
</reference>
<sequence length="87" mass="10000">MLLAVIPGDDNKAKFRLSGQEKLAQQMVNKEGLSLNPSKVNWASNSERNNFQSKFNARASSVELRATWTRNKYRLRDKPRYIVRSSS</sequence>
<proteinExistence type="predicted"/>
<evidence type="ECO:0000313" key="1">
    <source>
        <dbReference type="EMBL" id="KPN29965.1"/>
    </source>
</evidence>
<dbReference type="EMBL" id="LGUC01000001">
    <property type="protein sequence ID" value="KPN29965.1"/>
    <property type="molecule type" value="Genomic_DNA"/>
</dbReference>
<evidence type="ECO:0000313" key="2">
    <source>
        <dbReference type="Proteomes" id="UP000050535"/>
    </source>
</evidence>
<comment type="caution">
    <text evidence="1">The sequence shown here is derived from an EMBL/GenBank/DDBJ whole genome shotgun (WGS) entry which is preliminary data.</text>
</comment>
<keyword evidence="2" id="KW-1185">Reference proteome</keyword>